<name>A0ACC8EMN5_9PEZI</name>
<protein>
    <submittedName>
        <fullName evidence="1">Uncharacterized protein</fullName>
    </submittedName>
</protein>
<dbReference type="Proteomes" id="UP000250078">
    <property type="component" value="Unassembled WGS sequence"/>
</dbReference>
<dbReference type="EMBL" id="KV748259">
    <property type="protein sequence ID" value="OCK87559.1"/>
    <property type="molecule type" value="Genomic_DNA"/>
</dbReference>
<gene>
    <name evidence="1" type="ORF">K441DRAFT_709289</name>
</gene>
<sequence>MPDLSGQKWESYFIVHYLEDFDENISELESQSSSACNCASHASKCECDLDERELTDEDAVDAECYLEYKEMCEDRNRELAKFGQDQERTIGYHKAREDEPEEFGERTNNRQFVGHIYFDANIPPDLEDITVTFINQFLLKMVVPRSIAYPQSPPPNTPKLLEFVGISKHFENEITSQEEKWEREKAEAESWFEMNHPMGSWV</sequence>
<evidence type="ECO:0000313" key="1">
    <source>
        <dbReference type="EMBL" id="OCK87559.1"/>
    </source>
</evidence>
<proteinExistence type="predicted"/>
<reference evidence="1 2" key="1">
    <citation type="journal article" date="2016" name="Nat. Commun.">
        <title>Ectomycorrhizal ecology is imprinted in the genome of the dominant symbiotic fungus Cenococcum geophilum.</title>
        <authorList>
            <consortium name="DOE Joint Genome Institute"/>
            <person name="Peter M."/>
            <person name="Kohler A."/>
            <person name="Ohm R.A."/>
            <person name="Kuo A."/>
            <person name="Krutzmann J."/>
            <person name="Morin E."/>
            <person name="Arend M."/>
            <person name="Barry K.W."/>
            <person name="Binder M."/>
            <person name="Choi C."/>
            <person name="Clum A."/>
            <person name="Copeland A."/>
            <person name="Grisel N."/>
            <person name="Haridas S."/>
            <person name="Kipfer T."/>
            <person name="LaButti K."/>
            <person name="Lindquist E."/>
            <person name="Lipzen A."/>
            <person name="Maire R."/>
            <person name="Meier B."/>
            <person name="Mihaltcheva S."/>
            <person name="Molinier V."/>
            <person name="Murat C."/>
            <person name="Poggeler S."/>
            <person name="Quandt C.A."/>
            <person name="Sperisen C."/>
            <person name="Tritt A."/>
            <person name="Tisserant E."/>
            <person name="Crous P.W."/>
            <person name="Henrissat B."/>
            <person name="Nehls U."/>
            <person name="Egli S."/>
            <person name="Spatafora J.W."/>
            <person name="Grigoriev I.V."/>
            <person name="Martin F.M."/>
        </authorList>
    </citation>
    <scope>NUCLEOTIDE SEQUENCE [LARGE SCALE GENOMIC DNA]</scope>
    <source>
        <strain evidence="1 2">1.58</strain>
    </source>
</reference>
<evidence type="ECO:0000313" key="2">
    <source>
        <dbReference type="Proteomes" id="UP000250078"/>
    </source>
</evidence>
<accession>A0ACC8EMN5</accession>
<keyword evidence="2" id="KW-1185">Reference proteome</keyword>
<organism evidence="1 2">
    <name type="scientific">Cenococcum geophilum 1.58</name>
    <dbReference type="NCBI Taxonomy" id="794803"/>
    <lineage>
        <taxon>Eukaryota</taxon>
        <taxon>Fungi</taxon>
        <taxon>Dikarya</taxon>
        <taxon>Ascomycota</taxon>
        <taxon>Pezizomycotina</taxon>
        <taxon>Dothideomycetes</taxon>
        <taxon>Pleosporomycetidae</taxon>
        <taxon>Gloniales</taxon>
        <taxon>Gloniaceae</taxon>
        <taxon>Cenococcum</taxon>
    </lineage>
</organism>